<dbReference type="InterPro" id="IPR000887">
    <property type="entry name" value="Aldlse_KDPG_KHG"/>
</dbReference>
<reference evidence="6 9" key="1">
    <citation type="submission" date="2016-08" db="EMBL/GenBank/DDBJ databases">
        <title>Candidatus Dactylopiibacterium carminicum genome sequence.</title>
        <authorList>
            <person name="Ramirez-Puebla S.T."/>
            <person name="Ormeno-Orrillo E."/>
            <person name="Vera-Ponce De Leon A."/>
            <person name="Luis L."/>
            <person name="Sanchez-Flores A."/>
            <person name="Monica R."/>
            <person name="Martinez-Romero E."/>
        </authorList>
    </citation>
    <scope>NUCLEOTIDE SEQUENCE [LARGE SCALE GENOMIC DNA]</scope>
    <source>
        <strain evidence="6">END1</strain>
    </source>
</reference>
<dbReference type="PANTHER" id="PTHR30246:SF1">
    <property type="entry name" value="2-DEHYDRO-3-DEOXY-6-PHOSPHOGALACTONATE ALDOLASE-RELATED"/>
    <property type="match status" value="1"/>
</dbReference>
<dbReference type="EMBL" id="MDUX01000063">
    <property type="protein sequence ID" value="KAF7598123.1"/>
    <property type="molecule type" value="Genomic_DNA"/>
</dbReference>
<dbReference type="AlphaFoldDB" id="A0A272ENP7"/>
<keyword evidence="4 7" id="KW-0456">Lyase</keyword>
<dbReference type="EC" id="4.1.3.16" evidence="7"/>
<protein>
    <submittedName>
        <fullName evidence="7">Bifunctional 4-hydroxy-2-oxoglutarate aldolase/2-dehydro-3-deoxy-phosphogluconate aldolase</fullName>
        <ecNumber evidence="7">4.1.2.14</ecNumber>
        <ecNumber evidence="7">4.1.3.16</ecNumber>
    </submittedName>
</protein>
<dbReference type="GO" id="GO:0008700">
    <property type="term" value="F:(R,S)-4-hydroxy-2-oxoglutarate aldolase activity"/>
    <property type="evidence" value="ECO:0007669"/>
    <property type="project" value="UniProtKB-EC"/>
</dbReference>
<comment type="subunit">
    <text evidence="3">Homotrimer.</text>
</comment>
<dbReference type="Pfam" id="PF01081">
    <property type="entry name" value="Aldolase"/>
    <property type="match status" value="1"/>
</dbReference>
<dbReference type="Proteomes" id="UP000623509">
    <property type="component" value="Unassembled WGS sequence"/>
</dbReference>
<evidence type="ECO:0000256" key="2">
    <source>
        <dbReference type="ARBA" id="ARBA00006906"/>
    </source>
</evidence>
<comment type="pathway">
    <text evidence="1">Carbohydrate acid metabolism.</text>
</comment>
<keyword evidence="9" id="KW-1185">Reference proteome</keyword>
<evidence type="ECO:0000313" key="9">
    <source>
        <dbReference type="Proteomes" id="UP000623509"/>
    </source>
</evidence>
<dbReference type="PANTHER" id="PTHR30246">
    <property type="entry name" value="2-KETO-3-DEOXY-6-PHOSPHOGLUCONATE ALDOLASE"/>
    <property type="match status" value="1"/>
</dbReference>
<dbReference type="RefSeq" id="WP_095525658.1">
    <property type="nucleotide sequence ID" value="NZ_MDUX01000063.1"/>
</dbReference>
<dbReference type="CDD" id="cd00452">
    <property type="entry name" value="KDPG_aldolase"/>
    <property type="match status" value="1"/>
</dbReference>
<comment type="caution">
    <text evidence="7">The sequence shown here is derived from an EMBL/GenBank/DDBJ whole genome shotgun (WGS) entry which is preliminary data.</text>
</comment>
<dbReference type="GO" id="GO:0008675">
    <property type="term" value="F:2-dehydro-3-deoxy-phosphogluconate aldolase activity"/>
    <property type="evidence" value="ECO:0007669"/>
    <property type="project" value="UniProtKB-EC"/>
</dbReference>
<dbReference type="Proteomes" id="UP000216107">
    <property type="component" value="Unassembled WGS sequence"/>
</dbReference>
<name>A0A272ENP7_9RHOO</name>
<gene>
    <name evidence="6" type="ORF">BGI27_15030</name>
    <name evidence="7" type="ORF">CGU29_14760</name>
</gene>
<evidence type="ECO:0000313" key="8">
    <source>
        <dbReference type="Proteomes" id="UP000216107"/>
    </source>
</evidence>
<dbReference type="EMBL" id="NMRN01000062">
    <property type="protein sequence ID" value="PAS91747.1"/>
    <property type="molecule type" value="Genomic_DNA"/>
</dbReference>
<evidence type="ECO:0000256" key="4">
    <source>
        <dbReference type="ARBA" id="ARBA00023239"/>
    </source>
</evidence>
<dbReference type="Gene3D" id="3.20.20.70">
    <property type="entry name" value="Aldolase class I"/>
    <property type="match status" value="1"/>
</dbReference>
<evidence type="ECO:0000313" key="7">
    <source>
        <dbReference type="EMBL" id="PAS91747.1"/>
    </source>
</evidence>
<evidence type="ECO:0000313" key="6">
    <source>
        <dbReference type="EMBL" id="KAF7598123.1"/>
    </source>
</evidence>
<dbReference type="SUPFAM" id="SSF51569">
    <property type="entry name" value="Aldolase"/>
    <property type="match status" value="1"/>
</dbReference>
<keyword evidence="5" id="KW-0119">Carbohydrate metabolism</keyword>
<evidence type="ECO:0000256" key="5">
    <source>
        <dbReference type="ARBA" id="ARBA00023277"/>
    </source>
</evidence>
<evidence type="ECO:0000256" key="1">
    <source>
        <dbReference type="ARBA" id="ARBA00004761"/>
    </source>
</evidence>
<organism evidence="7 8">
    <name type="scientific">Candidatus Dactylopiibacterium carminicum</name>
    <dbReference type="NCBI Taxonomy" id="857335"/>
    <lineage>
        <taxon>Bacteria</taxon>
        <taxon>Pseudomonadati</taxon>
        <taxon>Pseudomonadota</taxon>
        <taxon>Betaproteobacteria</taxon>
        <taxon>Rhodocyclales</taxon>
        <taxon>Rhodocyclaceae</taxon>
        <taxon>Candidatus Dactylopiibacterium</taxon>
    </lineage>
</organism>
<evidence type="ECO:0000256" key="3">
    <source>
        <dbReference type="ARBA" id="ARBA00011233"/>
    </source>
</evidence>
<reference evidence="7 8" key="2">
    <citation type="submission" date="2017-07" db="EMBL/GenBank/DDBJ databases">
        <title>Candidatus Dactylopiibacterium carminicum, a nitrogen-fixing symbiont of the cochineal insect Dactylopius coccus and Dactylopius opuntiae (Hemiptera: Coccoidea: Dactylopiidae).</title>
        <authorList>
            <person name="Vera A."/>
        </authorList>
    </citation>
    <scope>NUCLEOTIDE SEQUENCE [LARGE SCALE GENOMIC DNA]</scope>
    <source>
        <strain evidence="7 8">NFDCM</strain>
    </source>
</reference>
<dbReference type="NCBIfam" id="NF005499">
    <property type="entry name" value="PRK07114.1"/>
    <property type="match status" value="1"/>
</dbReference>
<sequence>MAAKDRMAVLAAMMDQSIIPVFYDPDVEVCKNVIQACANGGAKCIEFTNRGDFASHVFFEVTKHFAKADPSVIMGVGSIVEAPTAGIYIANGAKFIVGPMLNAEVAKVCNRRGIPYSPGCGSATEIGYAQELGCEIVKVFPGSSVGGPEFVKAVMGPMPWTRIMPTGGVEPDEASLRKWFGAGIVACGIGSNLITKELLKAKDYAGIEKRVAETIALVKKIKAELAAK</sequence>
<dbReference type="EC" id="4.1.2.14" evidence="7"/>
<dbReference type="OrthoDB" id="8590323at2"/>
<accession>A0A272ENP7</accession>
<proteinExistence type="inferred from homology"/>
<dbReference type="InterPro" id="IPR013785">
    <property type="entry name" value="Aldolase_TIM"/>
</dbReference>
<comment type="similarity">
    <text evidence="2">Belongs to the KHG/KDPG aldolase family.</text>
</comment>